<protein>
    <submittedName>
        <fullName evidence="2">Uncharacterized protein</fullName>
    </submittedName>
</protein>
<dbReference type="AlphaFoldDB" id="A0A1M3TDD5"/>
<keyword evidence="1" id="KW-0812">Transmembrane</keyword>
<dbReference type="Proteomes" id="UP000184063">
    <property type="component" value="Unassembled WGS sequence"/>
</dbReference>
<evidence type="ECO:0000313" key="3">
    <source>
        <dbReference type="Proteomes" id="UP000184063"/>
    </source>
</evidence>
<sequence>MDQSSCSTSHRLDLRHPEVLLPPTRPRYSVSGPSSYLSPALALGFWALLIAFSILLIEPFFLSSLKQLTLPGLLSILHSNQTFLYPSQSAYQILIRDLQGHPQTLEDIRQSTDPPPDK</sequence>
<proteinExistence type="predicted"/>
<gene>
    <name evidence="2" type="ORF">ASPFODRAFT_34971</name>
</gene>
<organism evidence="2 3">
    <name type="scientific">Aspergillus luchuensis (strain CBS 106.47)</name>
    <dbReference type="NCBI Taxonomy" id="1137211"/>
    <lineage>
        <taxon>Eukaryota</taxon>
        <taxon>Fungi</taxon>
        <taxon>Dikarya</taxon>
        <taxon>Ascomycota</taxon>
        <taxon>Pezizomycotina</taxon>
        <taxon>Eurotiomycetes</taxon>
        <taxon>Eurotiomycetidae</taxon>
        <taxon>Eurotiales</taxon>
        <taxon>Aspergillaceae</taxon>
        <taxon>Aspergillus</taxon>
        <taxon>Aspergillus subgen. Circumdati</taxon>
    </lineage>
</organism>
<feature type="transmembrane region" description="Helical" evidence="1">
    <location>
        <begin position="36"/>
        <end position="57"/>
    </location>
</feature>
<name>A0A1M3TDD5_ASPLC</name>
<evidence type="ECO:0000256" key="1">
    <source>
        <dbReference type="SAM" id="Phobius"/>
    </source>
</evidence>
<reference evidence="3" key="1">
    <citation type="journal article" date="2017" name="Genome Biol.">
        <title>Comparative genomics reveals high biological diversity and specific adaptations in the industrially and medically important fungal genus Aspergillus.</title>
        <authorList>
            <person name="de Vries R.P."/>
            <person name="Riley R."/>
            <person name="Wiebenga A."/>
            <person name="Aguilar-Osorio G."/>
            <person name="Amillis S."/>
            <person name="Uchima C.A."/>
            <person name="Anderluh G."/>
            <person name="Asadollahi M."/>
            <person name="Askin M."/>
            <person name="Barry K."/>
            <person name="Battaglia E."/>
            <person name="Bayram O."/>
            <person name="Benocci T."/>
            <person name="Braus-Stromeyer S.A."/>
            <person name="Caldana C."/>
            <person name="Canovas D."/>
            <person name="Cerqueira G.C."/>
            <person name="Chen F."/>
            <person name="Chen W."/>
            <person name="Choi C."/>
            <person name="Clum A."/>
            <person name="Dos Santos R.A."/>
            <person name="Damasio A.R."/>
            <person name="Diallinas G."/>
            <person name="Emri T."/>
            <person name="Fekete E."/>
            <person name="Flipphi M."/>
            <person name="Freyberg S."/>
            <person name="Gallo A."/>
            <person name="Gournas C."/>
            <person name="Habgood R."/>
            <person name="Hainaut M."/>
            <person name="Harispe M.L."/>
            <person name="Henrissat B."/>
            <person name="Hilden K.S."/>
            <person name="Hope R."/>
            <person name="Hossain A."/>
            <person name="Karabika E."/>
            <person name="Karaffa L."/>
            <person name="Karanyi Z."/>
            <person name="Krasevec N."/>
            <person name="Kuo A."/>
            <person name="Kusch H."/>
            <person name="LaButti K."/>
            <person name="Lagendijk E.L."/>
            <person name="Lapidus A."/>
            <person name="Levasseur A."/>
            <person name="Lindquist E."/>
            <person name="Lipzen A."/>
            <person name="Logrieco A.F."/>
            <person name="MacCabe A."/>
            <person name="Maekelae M.R."/>
            <person name="Malavazi I."/>
            <person name="Melin P."/>
            <person name="Meyer V."/>
            <person name="Mielnichuk N."/>
            <person name="Miskei M."/>
            <person name="Molnar A.P."/>
            <person name="Mule G."/>
            <person name="Ngan C.Y."/>
            <person name="Orejas M."/>
            <person name="Orosz E."/>
            <person name="Ouedraogo J.P."/>
            <person name="Overkamp K.M."/>
            <person name="Park H.-S."/>
            <person name="Perrone G."/>
            <person name="Piumi F."/>
            <person name="Punt P.J."/>
            <person name="Ram A.F."/>
            <person name="Ramon A."/>
            <person name="Rauscher S."/>
            <person name="Record E."/>
            <person name="Riano-Pachon D.M."/>
            <person name="Robert V."/>
            <person name="Roehrig J."/>
            <person name="Ruller R."/>
            <person name="Salamov A."/>
            <person name="Salih N.S."/>
            <person name="Samson R.A."/>
            <person name="Sandor E."/>
            <person name="Sanguinetti M."/>
            <person name="Schuetze T."/>
            <person name="Sepcic K."/>
            <person name="Shelest E."/>
            <person name="Sherlock G."/>
            <person name="Sophianopoulou V."/>
            <person name="Squina F.M."/>
            <person name="Sun H."/>
            <person name="Susca A."/>
            <person name="Todd R.B."/>
            <person name="Tsang A."/>
            <person name="Unkles S.E."/>
            <person name="van de Wiele N."/>
            <person name="van Rossen-Uffink D."/>
            <person name="Oliveira J.V."/>
            <person name="Vesth T.C."/>
            <person name="Visser J."/>
            <person name="Yu J.-H."/>
            <person name="Zhou M."/>
            <person name="Andersen M.R."/>
            <person name="Archer D.B."/>
            <person name="Baker S.E."/>
            <person name="Benoit I."/>
            <person name="Brakhage A.A."/>
            <person name="Braus G.H."/>
            <person name="Fischer R."/>
            <person name="Frisvad J.C."/>
            <person name="Goldman G.H."/>
            <person name="Houbraken J."/>
            <person name="Oakley B."/>
            <person name="Pocsi I."/>
            <person name="Scazzocchio C."/>
            <person name="Seiboth B."/>
            <person name="vanKuyk P.A."/>
            <person name="Wortman J."/>
            <person name="Dyer P.S."/>
            <person name="Grigoriev I.V."/>
        </authorList>
    </citation>
    <scope>NUCLEOTIDE SEQUENCE [LARGE SCALE GENOMIC DNA]</scope>
    <source>
        <strain evidence="3">CBS 106.47</strain>
    </source>
</reference>
<evidence type="ECO:0000313" key="2">
    <source>
        <dbReference type="EMBL" id="OJZ84755.1"/>
    </source>
</evidence>
<dbReference type="VEuPathDB" id="FungiDB:ASPFODRAFT_34971"/>
<dbReference type="EMBL" id="KV878244">
    <property type="protein sequence ID" value="OJZ84755.1"/>
    <property type="molecule type" value="Genomic_DNA"/>
</dbReference>
<keyword evidence="1" id="KW-0472">Membrane</keyword>
<keyword evidence="1" id="KW-1133">Transmembrane helix</keyword>
<accession>A0A1M3TDD5</accession>